<dbReference type="AlphaFoldDB" id="A0A1D9GJW3"/>
<sequence length="223" mass="24817">MSGSSHPFDPLNKKNLAESIGQAILSSSPVRLDQLERFNGAGLYLIYYCGTFDAYADLGALNSPQKLVCPIYVGKADPQGKRKGVTDELSAKGTPLYSRLTKHAGSIKEATNLQIEDFFCKYLVVEDIWIPLGEALLISKFMPVWNRYLDGFGNNDPGRGRYGQVRSRWDVLHPGREWATRCKDRGETLEQVAHDVKFHIKHSVIPAVLQPPETEQGVLNLGS</sequence>
<evidence type="ECO:0000313" key="1">
    <source>
        <dbReference type="EMBL" id="AOY87824.1"/>
    </source>
</evidence>
<dbReference type="STRING" id="1874317.BKP64_06350"/>
<accession>A0A1D9GJW3</accession>
<name>A0A1D9GJW3_9GAMM</name>
<gene>
    <name evidence="1" type="ORF">BKP64_06350</name>
</gene>
<dbReference type="RefSeq" id="WP_070967470.1">
    <property type="nucleotide sequence ID" value="NZ_CP017715.1"/>
</dbReference>
<dbReference type="Pfam" id="PF09517">
    <property type="entry name" value="RE_Eco29kI"/>
    <property type="match status" value="1"/>
</dbReference>
<keyword evidence="2" id="KW-1185">Reference proteome</keyword>
<dbReference type="KEGG" id="msq:BKP64_06350"/>
<dbReference type="REBASE" id="162651">
    <property type="entry name" value="MspHb8ORF6355P"/>
</dbReference>
<dbReference type="Proteomes" id="UP000177445">
    <property type="component" value="Chromosome"/>
</dbReference>
<proteinExistence type="predicted"/>
<evidence type="ECO:0008006" key="3">
    <source>
        <dbReference type="Google" id="ProtNLM"/>
    </source>
</evidence>
<dbReference type="OrthoDB" id="4187639at2"/>
<dbReference type="EMBL" id="CP017715">
    <property type="protein sequence ID" value="AOY87824.1"/>
    <property type="molecule type" value="Genomic_DNA"/>
</dbReference>
<organism evidence="1 2">
    <name type="scientific">Marinobacter salinus</name>
    <dbReference type="NCBI Taxonomy" id="1874317"/>
    <lineage>
        <taxon>Bacteria</taxon>
        <taxon>Pseudomonadati</taxon>
        <taxon>Pseudomonadota</taxon>
        <taxon>Gammaproteobacteria</taxon>
        <taxon>Pseudomonadales</taxon>
        <taxon>Marinobacteraceae</taxon>
        <taxon>Marinobacter</taxon>
    </lineage>
</organism>
<evidence type="ECO:0000313" key="2">
    <source>
        <dbReference type="Proteomes" id="UP000177445"/>
    </source>
</evidence>
<dbReference type="InterPro" id="IPR018575">
    <property type="entry name" value="Restrct_endonuc_II_Eco29kI"/>
</dbReference>
<protein>
    <recommendedName>
        <fullName evidence="3">Restriction endonuclease</fullName>
    </recommendedName>
</protein>
<reference evidence="1 2" key="1">
    <citation type="submission" date="2016-10" db="EMBL/GenBank/DDBJ databases">
        <title>Marinobacter salinus sp. nov., a moderately halophilic bacterium isolated from a tidal flat environment.</title>
        <authorList>
            <person name="Park S.-J."/>
        </authorList>
    </citation>
    <scope>NUCLEOTIDE SEQUENCE [LARGE SCALE GENOMIC DNA]</scope>
    <source>
        <strain evidence="1 2">Hb8</strain>
    </source>
</reference>